<name>A0A5E7DLD9_PSEFL</name>
<dbReference type="PANTHER" id="PTHR43782:SF3">
    <property type="entry name" value="ARGINASE"/>
    <property type="match status" value="1"/>
</dbReference>
<dbReference type="EC" id="3.5.3.1" evidence="5"/>
<evidence type="ECO:0000256" key="3">
    <source>
        <dbReference type="ARBA" id="ARBA00023211"/>
    </source>
</evidence>
<dbReference type="GO" id="GO:0005737">
    <property type="term" value="C:cytoplasm"/>
    <property type="evidence" value="ECO:0007669"/>
    <property type="project" value="TreeGrafter"/>
</dbReference>
<keyword evidence="1" id="KW-0479">Metal-binding</keyword>
<evidence type="ECO:0000256" key="1">
    <source>
        <dbReference type="ARBA" id="ARBA00022723"/>
    </source>
</evidence>
<gene>
    <name evidence="5" type="primary">rocF</name>
    <name evidence="5" type="ORF">PS723_03191</name>
</gene>
<dbReference type="Gene3D" id="3.40.800.10">
    <property type="entry name" value="Ureohydrolase domain"/>
    <property type="match status" value="1"/>
</dbReference>
<dbReference type="SUPFAM" id="SSF52768">
    <property type="entry name" value="Arginase/deacetylase"/>
    <property type="match status" value="1"/>
</dbReference>
<comment type="similarity">
    <text evidence="4">Belongs to the arginase family.</text>
</comment>
<organism evidence="5 6">
    <name type="scientific">Pseudomonas fluorescens</name>
    <dbReference type="NCBI Taxonomy" id="294"/>
    <lineage>
        <taxon>Bacteria</taxon>
        <taxon>Pseudomonadati</taxon>
        <taxon>Pseudomonadota</taxon>
        <taxon>Gammaproteobacteria</taxon>
        <taxon>Pseudomonadales</taxon>
        <taxon>Pseudomonadaceae</taxon>
        <taxon>Pseudomonas</taxon>
    </lineage>
</organism>
<evidence type="ECO:0000313" key="5">
    <source>
        <dbReference type="EMBL" id="VVO08072.1"/>
    </source>
</evidence>
<dbReference type="GO" id="GO:0030145">
    <property type="term" value="F:manganese ion binding"/>
    <property type="evidence" value="ECO:0007669"/>
    <property type="project" value="TreeGrafter"/>
</dbReference>
<dbReference type="PROSITE" id="PS51409">
    <property type="entry name" value="ARGINASE_2"/>
    <property type="match status" value="1"/>
</dbReference>
<dbReference type="AlphaFoldDB" id="A0A5E7DLD9"/>
<dbReference type="PANTHER" id="PTHR43782">
    <property type="entry name" value="ARGINASE"/>
    <property type="match status" value="1"/>
</dbReference>
<protein>
    <submittedName>
        <fullName evidence="5">Arginase</fullName>
        <ecNumber evidence="5">3.5.3.1</ecNumber>
    </submittedName>
</protein>
<keyword evidence="2 5" id="KW-0378">Hydrolase</keyword>
<reference evidence="5 6" key="1">
    <citation type="submission" date="2019-09" db="EMBL/GenBank/DDBJ databases">
        <authorList>
            <person name="Chandra G."/>
            <person name="Truman W A."/>
        </authorList>
    </citation>
    <scope>NUCLEOTIDE SEQUENCE [LARGE SCALE GENOMIC DNA]</scope>
    <source>
        <strain evidence="5">PS723</strain>
    </source>
</reference>
<dbReference type="EMBL" id="CABVHY010000014">
    <property type="protein sequence ID" value="VVO08072.1"/>
    <property type="molecule type" value="Genomic_DNA"/>
</dbReference>
<dbReference type="InterPro" id="IPR006035">
    <property type="entry name" value="Ureohydrolase"/>
</dbReference>
<proteinExistence type="inferred from homology"/>
<dbReference type="CDD" id="cd09999">
    <property type="entry name" value="Arginase-like_1"/>
    <property type="match status" value="1"/>
</dbReference>
<accession>A0A5E7DLD9</accession>
<evidence type="ECO:0000256" key="2">
    <source>
        <dbReference type="ARBA" id="ARBA00022801"/>
    </source>
</evidence>
<sequence>MVTPNSPGKLTVLDAPSNLGLSPPQAGTIPGCYKLPWALRDRGLIKLLRAEDGGCLVPPRYRAQWQAGEGDRNAEAIAGYSISLADRLQPLIEQAGKVLVLGGDCSILLGNMLALKRLGRYGLVFLDAHSDFRHPGNDLHIRAAAGEDLAIVTGRGDARLINLQGLGPYVEDQDVHVVGIRGNDEYLQDLAATRISMTTSEQMPEAGTDQLVDEVLATVTRHTAGFWIHLDLDVVDASEMFAVDCPEPEGPSFATITTLLRGLFESPKCIGIDLTIYDPDLDPTGVCADRIVRCLTRALCCNA</sequence>
<dbReference type="Proteomes" id="UP000379480">
    <property type="component" value="Unassembled WGS sequence"/>
</dbReference>
<dbReference type="Pfam" id="PF00491">
    <property type="entry name" value="Arginase"/>
    <property type="match status" value="1"/>
</dbReference>
<evidence type="ECO:0000313" key="6">
    <source>
        <dbReference type="Proteomes" id="UP000379480"/>
    </source>
</evidence>
<keyword evidence="3" id="KW-0464">Manganese</keyword>
<evidence type="ECO:0000256" key="4">
    <source>
        <dbReference type="PROSITE-ProRule" id="PRU00742"/>
    </source>
</evidence>
<dbReference type="InterPro" id="IPR023696">
    <property type="entry name" value="Ureohydrolase_dom_sf"/>
</dbReference>
<dbReference type="GO" id="GO:0004053">
    <property type="term" value="F:arginase activity"/>
    <property type="evidence" value="ECO:0007669"/>
    <property type="project" value="UniProtKB-EC"/>
</dbReference>
<dbReference type="RefSeq" id="WP_224795698.1">
    <property type="nucleotide sequence ID" value="NZ_CABVHY010000014.1"/>
</dbReference>